<dbReference type="EMBL" id="PHJU02000014">
    <property type="protein sequence ID" value="PQL84455.1"/>
    <property type="molecule type" value="Genomic_DNA"/>
</dbReference>
<protein>
    <submittedName>
        <fullName evidence="1">Uncharacterized protein</fullName>
    </submittedName>
</protein>
<evidence type="ECO:0000313" key="3">
    <source>
        <dbReference type="Proteomes" id="UP000233757"/>
    </source>
</evidence>
<proteinExistence type="predicted"/>
<gene>
    <name evidence="1" type="ORF">CV954_006930</name>
    <name evidence="2" type="ORF">EJ062_12805</name>
</gene>
<reference evidence="1 3" key="1">
    <citation type="submission" date="2018-02" db="EMBL/GenBank/DDBJ databases">
        <title>Acinetobacter baumanii whole genome sequence.</title>
        <authorList>
            <person name="Qasim Z.J."/>
        </authorList>
    </citation>
    <scope>NUCLEOTIDE SEQUENCE [LARGE SCALE GENOMIC DNA]</scope>
    <source>
        <strain evidence="1 3">ZQ8</strain>
    </source>
</reference>
<reference evidence="2 4" key="2">
    <citation type="submission" date="2018-12" db="EMBL/GenBank/DDBJ databases">
        <title>Draft Genome Sequences Human Pathogenic Acinetobacter baumannii Strains.</title>
        <authorList>
            <person name="Madhi M."/>
            <person name="Ronco T."/>
            <person name="Olsen R.H."/>
            <person name="Hassani A."/>
        </authorList>
    </citation>
    <scope>NUCLEOTIDE SEQUENCE [LARGE SCALE GENOMIC DNA]</scope>
    <source>
        <strain evidence="2 4">AB3</strain>
    </source>
</reference>
<dbReference type="EMBL" id="RXLU01000074">
    <property type="protein sequence ID" value="RTQ75383.1"/>
    <property type="molecule type" value="Genomic_DNA"/>
</dbReference>
<dbReference type="Proteomes" id="UP000233757">
    <property type="component" value="Unassembled WGS sequence"/>
</dbReference>
<evidence type="ECO:0000313" key="4">
    <source>
        <dbReference type="Proteomes" id="UP000268239"/>
    </source>
</evidence>
<dbReference type="AlphaFoldDB" id="A0A0H4V5P6"/>
<organism evidence="1 3">
    <name type="scientific">Acinetobacter baumannii</name>
    <dbReference type="NCBI Taxonomy" id="470"/>
    <lineage>
        <taxon>Bacteria</taxon>
        <taxon>Pseudomonadati</taxon>
        <taxon>Pseudomonadota</taxon>
        <taxon>Gammaproteobacteria</taxon>
        <taxon>Moraxellales</taxon>
        <taxon>Moraxellaceae</taxon>
        <taxon>Acinetobacter</taxon>
        <taxon>Acinetobacter calcoaceticus/baumannii complex</taxon>
    </lineage>
</organism>
<accession>A0A0H4V5P6</accession>
<comment type="caution">
    <text evidence="1">The sequence shown here is derived from an EMBL/GenBank/DDBJ whole genome shotgun (WGS) entry which is preliminary data.</text>
</comment>
<sequence>MELHALFNNEQSLCLELNVIKNFEKIMKKAHADTIVLCLLCIVSINMWINYEQLSWKPKFLVIKKHPKVFLSRFHHGN</sequence>
<evidence type="ECO:0000313" key="1">
    <source>
        <dbReference type="EMBL" id="PQL84455.1"/>
    </source>
</evidence>
<name>A0A0H4V5P6_ACIBA</name>
<evidence type="ECO:0000313" key="2">
    <source>
        <dbReference type="EMBL" id="RTQ75383.1"/>
    </source>
</evidence>
<dbReference type="Proteomes" id="UP000268239">
    <property type="component" value="Unassembled WGS sequence"/>
</dbReference>